<sequence length="600" mass="68244">MLNEQSLPQNFWCNAIDLRKKTLYELLRGGKPNLDYLKVFKSKCFILNTNDYLIKFDPKSYEGVFLCYSQNSKAYVILNVKFDENPPPSKNSPLVDDDLDEEEAIKDKSWIIAMQDELDQFIANDVWEPVPHLKYTTIIGTKWVYRNKLDENGIMSRNNAGLVAQGYNQQDEIYYDETYAPVARLESIRILLAYACALDFKLFYMDVKSAFLNGFINEEVYVAQPLVFIDFEKPNHVYKVKKALPASAANLRDTSYRPSASGRQPFQGVDVPSLKKRGQGLRSWIRVDAATGDSQVIEVDKFTIMRRCDLPARDLRLLDPLFVYPSTILGREKAIVVNLEQIRCIITADEVLLLNSLDSYVLQYVVELQRRLKSAGAGEIRCIITADEVLLLNSLDSYVLQYVVELQRRLKAAGAGEVWQSEGAELNRRIGNTFGDMFGNTSPDYLPFEFRALEVALEAACTFLDTQAAELEIEAYPLLDELTSKISTLNLERVRRLKSRLVALTRRVQKVRDEIEQLMDDDGDMAEMYLTEKKIRADSLFDGAEQSVMGYRSIDGQHSVSAPVSPTSSPPESRRLEKTTSLARSRHDSMRSSQSVEGIH</sequence>
<evidence type="ECO:0000256" key="2">
    <source>
        <dbReference type="RuleBase" id="RU366041"/>
    </source>
</evidence>
<comment type="similarity">
    <text evidence="1 2">Belongs to the CorA metal ion transporter (MIT) (TC 1.A.35.5) family.</text>
</comment>
<dbReference type="PANTHER" id="PTHR13890">
    <property type="entry name" value="RNA SPLICING PROTEIN MRS2, MITOCHONDRIAL"/>
    <property type="match status" value="1"/>
</dbReference>
<evidence type="ECO:0000256" key="1">
    <source>
        <dbReference type="ARBA" id="ARBA00007535"/>
    </source>
</evidence>
<dbReference type="Pfam" id="PF22099">
    <property type="entry name" value="MRS2-like"/>
    <property type="match status" value="2"/>
</dbReference>
<dbReference type="AlphaFoldDB" id="A0A6L2LDB8"/>
<name>A0A6L2LDB8_TANCI</name>
<dbReference type="Pfam" id="PF25597">
    <property type="entry name" value="SH3_retrovirus"/>
    <property type="match status" value="1"/>
</dbReference>
<dbReference type="EMBL" id="BKCJ010004225">
    <property type="protein sequence ID" value="GEU59761.1"/>
    <property type="molecule type" value="Genomic_DNA"/>
</dbReference>
<keyword evidence="2" id="KW-0460">Magnesium</keyword>
<evidence type="ECO:0000256" key="4">
    <source>
        <dbReference type="SAM" id="MobiDB-lite"/>
    </source>
</evidence>
<dbReference type="GO" id="GO:0016020">
    <property type="term" value="C:membrane"/>
    <property type="evidence" value="ECO:0007669"/>
    <property type="project" value="UniProtKB-SubCell"/>
</dbReference>
<dbReference type="CDD" id="cd12823">
    <property type="entry name" value="Mrs2_Mfm1p-like"/>
    <property type="match status" value="1"/>
</dbReference>
<feature type="domain" description="Retroviral polymerase SH3-like" evidence="6">
    <location>
        <begin position="42"/>
        <end position="80"/>
    </location>
</feature>
<dbReference type="InterPro" id="IPR013103">
    <property type="entry name" value="RVT_2"/>
</dbReference>
<evidence type="ECO:0000313" key="7">
    <source>
        <dbReference type="EMBL" id="GEU59761.1"/>
    </source>
</evidence>
<feature type="coiled-coil region" evidence="3">
    <location>
        <begin position="494"/>
        <end position="521"/>
    </location>
</feature>
<reference evidence="7" key="1">
    <citation type="journal article" date="2019" name="Sci. Rep.">
        <title>Draft genome of Tanacetum cinerariifolium, the natural source of mosquito coil.</title>
        <authorList>
            <person name="Yamashiro T."/>
            <person name="Shiraishi A."/>
            <person name="Satake H."/>
            <person name="Nakayama K."/>
        </authorList>
    </citation>
    <scope>NUCLEOTIDE SEQUENCE</scope>
</reference>
<keyword evidence="3" id="KW-0175">Coiled coil</keyword>
<proteinExistence type="inferred from homology"/>
<gene>
    <name evidence="7" type="ORF">Tci_031739</name>
</gene>
<keyword evidence="2" id="KW-0813">Transport</keyword>
<feature type="compositionally biased region" description="Low complexity" evidence="4">
    <location>
        <begin position="559"/>
        <end position="571"/>
    </location>
</feature>
<dbReference type="PANTHER" id="PTHR13890:SF26">
    <property type="entry name" value="MAGNESIUM TRANSPORTER MRS2-1"/>
    <property type="match status" value="1"/>
</dbReference>
<feature type="domain" description="Reverse transcriptase Ty1/copia-type" evidence="5">
    <location>
        <begin position="124"/>
        <end position="244"/>
    </location>
</feature>
<dbReference type="InterPro" id="IPR057670">
    <property type="entry name" value="SH3_retrovirus"/>
</dbReference>
<feature type="compositionally biased region" description="Polar residues" evidence="4">
    <location>
        <begin position="591"/>
        <end position="600"/>
    </location>
</feature>
<feature type="region of interest" description="Disordered" evidence="4">
    <location>
        <begin position="554"/>
        <end position="600"/>
    </location>
</feature>
<evidence type="ECO:0000259" key="5">
    <source>
        <dbReference type="Pfam" id="PF07727"/>
    </source>
</evidence>
<dbReference type="InterPro" id="IPR039204">
    <property type="entry name" value="MRS2-like"/>
</dbReference>
<dbReference type="FunFam" id="2.40.128.330:FF:000001">
    <property type="entry name" value="Magnesium transporter MRS2-1"/>
    <property type="match status" value="1"/>
</dbReference>
<dbReference type="Pfam" id="PF07727">
    <property type="entry name" value="RVT_2"/>
    <property type="match status" value="1"/>
</dbReference>
<dbReference type="Gene3D" id="2.40.128.330">
    <property type="match status" value="1"/>
</dbReference>
<accession>A0A6L2LDB8</accession>
<keyword evidence="2" id="KW-0406">Ion transport</keyword>
<dbReference type="GO" id="GO:0015095">
    <property type="term" value="F:magnesium ion transmembrane transporter activity"/>
    <property type="evidence" value="ECO:0007669"/>
    <property type="project" value="UniProtKB-ARBA"/>
</dbReference>
<evidence type="ECO:0000259" key="6">
    <source>
        <dbReference type="Pfam" id="PF25597"/>
    </source>
</evidence>
<dbReference type="Gene3D" id="1.20.58.340">
    <property type="entry name" value="Magnesium transport protein CorA, transmembrane region"/>
    <property type="match status" value="1"/>
</dbReference>
<evidence type="ECO:0000256" key="3">
    <source>
        <dbReference type="SAM" id="Coils"/>
    </source>
</evidence>
<comment type="subcellular location">
    <subcellularLocation>
        <location evidence="2">Membrane</location>
        <topology evidence="2">Multi-pass membrane protein</topology>
    </subcellularLocation>
</comment>
<organism evidence="7">
    <name type="scientific">Tanacetum cinerariifolium</name>
    <name type="common">Dalmatian daisy</name>
    <name type="synonym">Chrysanthemum cinerariifolium</name>
    <dbReference type="NCBI Taxonomy" id="118510"/>
    <lineage>
        <taxon>Eukaryota</taxon>
        <taxon>Viridiplantae</taxon>
        <taxon>Streptophyta</taxon>
        <taxon>Embryophyta</taxon>
        <taxon>Tracheophyta</taxon>
        <taxon>Spermatophyta</taxon>
        <taxon>Magnoliopsida</taxon>
        <taxon>eudicotyledons</taxon>
        <taxon>Gunneridae</taxon>
        <taxon>Pentapetalae</taxon>
        <taxon>asterids</taxon>
        <taxon>campanulids</taxon>
        <taxon>Asterales</taxon>
        <taxon>Asteraceae</taxon>
        <taxon>Asteroideae</taxon>
        <taxon>Anthemideae</taxon>
        <taxon>Anthemidinae</taxon>
        <taxon>Tanacetum</taxon>
    </lineage>
</organism>
<comment type="function">
    <text evidence="2">Magnesium transporter that may mediate the influx of magnesium.</text>
</comment>
<comment type="caution">
    <text evidence="7">The sequence shown here is derived from an EMBL/GenBank/DDBJ whole genome shotgun (WGS) entry which is preliminary data.</text>
</comment>
<protein>
    <recommendedName>
        <fullName evidence="2">Magnesium transporter</fullName>
    </recommendedName>
</protein>